<dbReference type="SUPFAM" id="SSF55608">
    <property type="entry name" value="Homing endonucleases"/>
    <property type="match status" value="1"/>
</dbReference>
<comment type="function">
    <text evidence="4">Involved in cell division and chromosome segregation.</text>
</comment>
<dbReference type="NCBIfam" id="TIGR00647">
    <property type="entry name" value="DNA_bind_WhiA"/>
    <property type="match status" value="1"/>
</dbReference>
<dbReference type="OrthoDB" id="401278at2"/>
<keyword evidence="3 4" id="KW-0131">Cell cycle</keyword>
<accession>A0A1H0AUN3</accession>
<dbReference type="EMBL" id="FNID01000017">
    <property type="protein sequence ID" value="SDN36783.1"/>
    <property type="molecule type" value="Genomic_DNA"/>
</dbReference>
<dbReference type="HAMAP" id="MF_01420">
    <property type="entry name" value="HTH_type_WhiA"/>
    <property type="match status" value="1"/>
</dbReference>
<dbReference type="InterPro" id="IPR039518">
    <property type="entry name" value="WhiA_LAGLIDADG_dom"/>
</dbReference>
<protein>
    <recommendedName>
        <fullName evidence="4">Probable cell division protein WhiA</fullName>
    </recommendedName>
</protein>
<keyword evidence="1 4" id="KW-0132">Cell division</keyword>
<organism evidence="7 8">
    <name type="scientific">Acetanaerobacterium elongatum</name>
    <dbReference type="NCBI Taxonomy" id="258515"/>
    <lineage>
        <taxon>Bacteria</taxon>
        <taxon>Bacillati</taxon>
        <taxon>Bacillota</taxon>
        <taxon>Clostridia</taxon>
        <taxon>Eubacteriales</taxon>
        <taxon>Oscillospiraceae</taxon>
        <taxon>Acetanaerobacterium</taxon>
    </lineage>
</organism>
<proteinExistence type="inferred from homology"/>
<dbReference type="Pfam" id="PF02650">
    <property type="entry name" value="HTH_WhiA"/>
    <property type="match status" value="1"/>
</dbReference>
<evidence type="ECO:0000259" key="6">
    <source>
        <dbReference type="Pfam" id="PF14527"/>
    </source>
</evidence>
<evidence type="ECO:0000313" key="7">
    <source>
        <dbReference type="EMBL" id="SDN36783.1"/>
    </source>
</evidence>
<evidence type="ECO:0000256" key="3">
    <source>
        <dbReference type="ARBA" id="ARBA00023306"/>
    </source>
</evidence>
<dbReference type="Pfam" id="PF14527">
    <property type="entry name" value="LAGLIDADG_WhiA"/>
    <property type="match status" value="1"/>
</dbReference>
<dbReference type="Proteomes" id="UP000199182">
    <property type="component" value="Unassembled WGS sequence"/>
</dbReference>
<dbReference type="AlphaFoldDB" id="A0A1H0AUN3"/>
<reference evidence="7 8" key="1">
    <citation type="submission" date="2016-10" db="EMBL/GenBank/DDBJ databases">
        <authorList>
            <person name="de Groot N.N."/>
        </authorList>
    </citation>
    <scope>NUCLEOTIDE SEQUENCE [LARGE SCALE GENOMIC DNA]</scope>
    <source>
        <strain evidence="7 8">CGMCC 1.5012</strain>
    </source>
</reference>
<sequence>MADTYGYKLKAELCNTAKLSSAGKKALLYGLMLFSRSFNSSGISIQTEYECVATLYQDLLHELCGAEAKLRVMGTEAKAFAVSVLREIDRQRVLEYFAHEFNEIALKVNMANIDTPEDICHFIRGAFLACGYVSDPHKAYRLEFVEPRFTLSRNLALLLEDAGFTFKSSVRKGSYVLYVKDSGVIEDVITYMGASRFTLELMDIKIIKDLRNNINRKTNCETANIEKTITASAAQIRDIKYLKKALGLALLPEELREIALLRIKYPESSLSELGQMLKPPLSRSGVSHRLRRLSAMAKEQKQLIKK</sequence>
<dbReference type="GO" id="GO:0051301">
    <property type="term" value="P:cell division"/>
    <property type="evidence" value="ECO:0007669"/>
    <property type="project" value="UniProtKB-UniRule"/>
</dbReference>
<dbReference type="GO" id="GO:0043937">
    <property type="term" value="P:regulation of sporulation"/>
    <property type="evidence" value="ECO:0007669"/>
    <property type="project" value="InterPro"/>
</dbReference>
<dbReference type="PANTHER" id="PTHR37307:SF1">
    <property type="entry name" value="CELL DIVISION PROTEIN WHIA-RELATED"/>
    <property type="match status" value="1"/>
</dbReference>
<dbReference type="InterPro" id="IPR003802">
    <property type="entry name" value="Sporulation_regulator_WhiA"/>
</dbReference>
<dbReference type="STRING" id="258515.SAMN05192585_11737"/>
<keyword evidence="8" id="KW-1185">Reference proteome</keyword>
<dbReference type="Gene3D" id="3.10.28.10">
    <property type="entry name" value="Homing endonucleases"/>
    <property type="match status" value="1"/>
</dbReference>
<keyword evidence="2 4" id="KW-0238">DNA-binding</keyword>
<evidence type="ECO:0000256" key="4">
    <source>
        <dbReference type="HAMAP-Rule" id="MF_01420"/>
    </source>
</evidence>
<name>A0A1H0AUN3_9FIRM</name>
<evidence type="ECO:0000313" key="8">
    <source>
        <dbReference type="Proteomes" id="UP000199182"/>
    </source>
</evidence>
<comment type="similarity">
    <text evidence="4">Belongs to the WhiA family.</text>
</comment>
<evidence type="ECO:0000256" key="1">
    <source>
        <dbReference type="ARBA" id="ARBA00022618"/>
    </source>
</evidence>
<evidence type="ECO:0000259" key="5">
    <source>
        <dbReference type="Pfam" id="PF02650"/>
    </source>
</evidence>
<dbReference type="PANTHER" id="PTHR37307">
    <property type="entry name" value="CELL DIVISION PROTEIN WHIA-RELATED"/>
    <property type="match status" value="1"/>
</dbReference>
<evidence type="ECO:0000256" key="2">
    <source>
        <dbReference type="ARBA" id="ARBA00023125"/>
    </source>
</evidence>
<dbReference type="InterPro" id="IPR023054">
    <property type="entry name" value="Sporulation_regulator_WhiA_C"/>
</dbReference>
<gene>
    <name evidence="4" type="primary">whiA</name>
    <name evidence="7" type="ORF">SAMN05192585_11737</name>
</gene>
<feature type="domain" description="Sporulation regulator WhiA C-terminal" evidence="5">
    <location>
        <begin position="214"/>
        <end position="297"/>
    </location>
</feature>
<dbReference type="RefSeq" id="WP_092640235.1">
    <property type="nucleotide sequence ID" value="NZ_FNID01000017.1"/>
</dbReference>
<dbReference type="InterPro" id="IPR027434">
    <property type="entry name" value="Homing_endonucl"/>
</dbReference>
<feature type="domain" description="WhiA LAGLIDADG-like" evidence="6">
    <location>
        <begin position="121"/>
        <end position="211"/>
    </location>
</feature>
<dbReference type="GO" id="GO:0003677">
    <property type="term" value="F:DNA binding"/>
    <property type="evidence" value="ECO:0007669"/>
    <property type="project" value="UniProtKB-UniRule"/>
</dbReference>